<organism evidence="4 5">
    <name type="scientific">Metarhizium album (strain ARSEF 1941)</name>
    <dbReference type="NCBI Taxonomy" id="1081103"/>
    <lineage>
        <taxon>Eukaryota</taxon>
        <taxon>Fungi</taxon>
        <taxon>Dikarya</taxon>
        <taxon>Ascomycota</taxon>
        <taxon>Pezizomycotina</taxon>
        <taxon>Sordariomycetes</taxon>
        <taxon>Hypocreomycetidae</taxon>
        <taxon>Hypocreales</taxon>
        <taxon>Clavicipitaceae</taxon>
        <taxon>Metarhizium</taxon>
    </lineage>
</organism>
<reference evidence="4 5" key="1">
    <citation type="journal article" date="2014" name="Proc. Natl. Acad. Sci. U.S.A.">
        <title>Trajectory and genomic determinants of fungal-pathogen speciation and host adaptation.</title>
        <authorList>
            <person name="Hu X."/>
            <person name="Xiao G."/>
            <person name="Zheng P."/>
            <person name="Shang Y."/>
            <person name="Su Y."/>
            <person name="Zhang X."/>
            <person name="Liu X."/>
            <person name="Zhan S."/>
            <person name="St Leger R.J."/>
            <person name="Wang C."/>
        </authorList>
    </citation>
    <scope>NUCLEOTIDE SEQUENCE [LARGE SCALE GENOMIC DNA]</scope>
    <source>
        <strain evidence="4 5">ARSEF 1941</strain>
    </source>
</reference>
<accession>A0A0B2WPN0</accession>
<dbReference type="CDD" id="cd08249">
    <property type="entry name" value="enoyl_reductase_like"/>
    <property type="match status" value="1"/>
</dbReference>
<dbReference type="SUPFAM" id="SSF50129">
    <property type="entry name" value="GroES-like"/>
    <property type="match status" value="1"/>
</dbReference>
<dbReference type="GO" id="GO:0016651">
    <property type="term" value="F:oxidoreductase activity, acting on NAD(P)H"/>
    <property type="evidence" value="ECO:0007669"/>
    <property type="project" value="InterPro"/>
</dbReference>
<dbReference type="SUPFAM" id="SSF51735">
    <property type="entry name" value="NAD(P)-binding Rossmann-fold domains"/>
    <property type="match status" value="1"/>
</dbReference>
<dbReference type="HOGENOM" id="CLU_026673_16_1_1"/>
<dbReference type="PANTHER" id="PTHR45348:SF2">
    <property type="entry name" value="ZINC-TYPE ALCOHOL DEHYDROGENASE-LIKE PROTEIN C2E1P3.01"/>
    <property type="match status" value="1"/>
</dbReference>
<dbReference type="PANTHER" id="PTHR45348">
    <property type="entry name" value="HYPOTHETICAL OXIDOREDUCTASE (EUROFUNG)"/>
    <property type="match status" value="1"/>
</dbReference>
<dbReference type="InterPro" id="IPR013154">
    <property type="entry name" value="ADH-like_N"/>
</dbReference>
<dbReference type="RefSeq" id="XP_040676660.1">
    <property type="nucleotide sequence ID" value="XM_040825449.1"/>
</dbReference>
<protein>
    <submittedName>
        <fullName evidence="4">Zinc-binding oxidoreductase ToxD</fullName>
    </submittedName>
</protein>
<dbReference type="Proteomes" id="UP000030816">
    <property type="component" value="Unassembled WGS sequence"/>
</dbReference>
<dbReference type="EMBL" id="AZHE01000022">
    <property type="protein sequence ID" value="KHN95594.1"/>
    <property type="molecule type" value="Genomic_DNA"/>
</dbReference>
<dbReference type="InterPro" id="IPR011032">
    <property type="entry name" value="GroES-like_sf"/>
</dbReference>
<dbReference type="AlphaFoldDB" id="A0A0B2WPN0"/>
<dbReference type="Gene3D" id="3.40.50.720">
    <property type="entry name" value="NAD(P)-binding Rossmann-like Domain"/>
    <property type="match status" value="1"/>
</dbReference>
<dbReference type="OrthoDB" id="48317at2759"/>
<keyword evidence="2" id="KW-0560">Oxidoreductase</keyword>
<comment type="caution">
    <text evidence="4">The sequence shown here is derived from an EMBL/GenBank/DDBJ whole genome shotgun (WGS) entry which is preliminary data.</text>
</comment>
<dbReference type="InterPro" id="IPR020843">
    <property type="entry name" value="ER"/>
</dbReference>
<dbReference type="Gene3D" id="3.90.180.10">
    <property type="entry name" value="Medium-chain alcohol dehydrogenases, catalytic domain"/>
    <property type="match status" value="1"/>
</dbReference>
<comment type="similarity">
    <text evidence="1">Belongs to the zinc-containing alcohol dehydrogenase family.</text>
</comment>
<sequence length="359" mass="39193">MPISETNYGLVRKATGVAAFERIPVPTLPDDYLLIRVVAVAVNPTDWTTLDAPGDNGTLVGCDWAGTVEEIGQNVEKAFKIGDRVAGFAHGGNDARPQTGAFARFIINKGDTVLRVPDNVPWEAAASVPCAVGTMGLGLFKFLSIPFPGLESTQSGQDDNKTVLIYGGSTATGTIAIQFAKMAGYTVITTASPKHFELAKGRGADLVFDYHSPTVGEDIRKATDDKLIKVLDTVSKKSSAEICAEALSSKGGIYVNLLGEYDAPRPDVESIFFLVYGITGEKYIFEGKHWEAQPSYFEFAKKFFPIVEKLWSERKWTEHPREVRPGGLPAVLDGMKDMKEGKISGYKLLYRVDETQWPQ</sequence>
<dbReference type="Pfam" id="PF00107">
    <property type="entry name" value="ADH_zinc_N"/>
    <property type="match status" value="1"/>
</dbReference>
<evidence type="ECO:0000313" key="5">
    <source>
        <dbReference type="Proteomes" id="UP000030816"/>
    </source>
</evidence>
<name>A0A0B2WPN0_METAS</name>
<dbReference type="GeneID" id="63741106"/>
<evidence type="ECO:0000256" key="1">
    <source>
        <dbReference type="ARBA" id="ARBA00008072"/>
    </source>
</evidence>
<evidence type="ECO:0000313" key="4">
    <source>
        <dbReference type="EMBL" id="KHN95594.1"/>
    </source>
</evidence>
<gene>
    <name evidence="4" type="ORF">MAM_06651</name>
</gene>
<proteinExistence type="inferred from homology"/>
<evidence type="ECO:0000256" key="2">
    <source>
        <dbReference type="ARBA" id="ARBA00023002"/>
    </source>
</evidence>
<dbReference type="STRING" id="1081103.A0A0B2WPN0"/>
<dbReference type="InterPro" id="IPR036291">
    <property type="entry name" value="NAD(P)-bd_dom_sf"/>
</dbReference>
<feature type="domain" description="Enoyl reductase (ER)" evidence="3">
    <location>
        <begin position="16"/>
        <end position="349"/>
    </location>
</feature>
<keyword evidence="5" id="KW-1185">Reference proteome</keyword>
<evidence type="ECO:0000259" key="3">
    <source>
        <dbReference type="SMART" id="SM00829"/>
    </source>
</evidence>
<dbReference type="InterPro" id="IPR047122">
    <property type="entry name" value="Trans-enoyl_RdTase-like"/>
</dbReference>
<dbReference type="InterPro" id="IPR013149">
    <property type="entry name" value="ADH-like_C"/>
</dbReference>
<dbReference type="SMART" id="SM00829">
    <property type="entry name" value="PKS_ER"/>
    <property type="match status" value="1"/>
</dbReference>
<dbReference type="Pfam" id="PF08240">
    <property type="entry name" value="ADH_N"/>
    <property type="match status" value="1"/>
</dbReference>